<reference evidence="1" key="1">
    <citation type="submission" date="2016-10" db="EMBL/GenBank/DDBJ databases">
        <authorList>
            <person name="de Groot N.N."/>
        </authorList>
    </citation>
    <scope>NUCLEOTIDE SEQUENCE</scope>
</reference>
<dbReference type="EMBL" id="FPKX01000008">
    <property type="protein sequence ID" value="SFZ97551.1"/>
    <property type="molecule type" value="Genomic_DNA"/>
</dbReference>
<protein>
    <submittedName>
        <fullName evidence="1">Uncharacterized protein</fullName>
    </submittedName>
</protein>
<name>A0A1W1EBZ8_9ZZZZ</name>
<organism evidence="1">
    <name type="scientific">hydrothermal vent metagenome</name>
    <dbReference type="NCBI Taxonomy" id="652676"/>
    <lineage>
        <taxon>unclassified sequences</taxon>
        <taxon>metagenomes</taxon>
        <taxon>ecological metagenomes</taxon>
    </lineage>
</organism>
<proteinExistence type="predicted"/>
<sequence>MKNLKPFLSLKKQLEQEEQAFDYFKKRYIHLSKLTDLEILQFFSLTNREEIVKYKKKIGSIVPDIYENILDENICNCKDSNGKSKLLYESYSEADEKSLFLKREKQLNLKVYACPSSNGWHLSKL</sequence>
<accession>A0A1W1EBZ8</accession>
<gene>
    <name evidence="1" type="ORF">MNB_SV-5-515</name>
</gene>
<evidence type="ECO:0000313" key="1">
    <source>
        <dbReference type="EMBL" id="SFZ97551.1"/>
    </source>
</evidence>
<dbReference type="AlphaFoldDB" id="A0A1W1EBZ8"/>